<name>A0A6J6GB38_9ZZZZ</name>
<reference evidence="1" key="1">
    <citation type="submission" date="2020-05" db="EMBL/GenBank/DDBJ databases">
        <authorList>
            <person name="Chiriac C."/>
            <person name="Salcher M."/>
            <person name="Ghai R."/>
            <person name="Kavagutti S V."/>
        </authorList>
    </citation>
    <scope>NUCLEOTIDE SEQUENCE</scope>
</reference>
<proteinExistence type="predicted"/>
<accession>A0A6J6GB38</accession>
<organism evidence="1">
    <name type="scientific">freshwater metagenome</name>
    <dbReference type="NCBI Taxonomy" id="449393"/>
    <lineage>
        <taxon>unclassified sequences</taxon>
        <taxon>metagenomes</taxon>
        <taxon>ecological metagenomes</taxon>
    </lineage>
</organism>
<gene>
    <name evidence="1" type="ORF">UFOPK1795_00894</name>
</gene>
<dbReference type="EMBL" id="CAEZUG010000052">
    <property type="protein sequence ID" value="CAB4596355.1"/>
    <property type="molecule type" value="Genomic_DNA"/>
</dbReference>
<dbReference type="AlphaFoldDB" id="A0A6J6GB38"/>
<protein>
    <submittedName>
        <fullName evidence="1">Unannotated protein</fullName>
    </submittedName>
</protein>
<sequence>MSITSPDARAVKPNCSPFSTARMNSSDTRTELFAFWYWTEMMSLPPRSMSKPASRRARILFSSLTLVSINSSISGCETSRTTIFAARRVAPPDLIVPADASAPRMNETGPDAVPPDFRSSLDERMRDKLSPAPDPPLKIIPSSRYQLRMLSIVSSTERIKQALTCCGSFVPTLNHTGELKEKTWCISMYVNSCSKIVASASVAK</sequence>
<evidence type="ECO:0000313" key="1">
    <source>
        <dbReference type="EMBL" id="CAB4596355.1"/>
    </source>
</evidence>